<feature type="domain" description="Reverse transcriptase" evidence="4">
    <location>
        <begin position="1"/>
        <end position="222"/>
    </location>
</feature>
<name>A0ABR1D7Y6_NECAM</name>
<comment type="caution">
    <text evidence="5">The sequence shown here is derived from an EMBL/GenBank/DDBJ whole genome shotgun (WGS) entry which is preliminary data.</text>
</comment>
<dbReference type="SUPFAM" id="SSF49764">
    <property type="entry name" value="HSP20-like chaperones"/>
    <property type="match status" value="1"/>
</dbReference>
<dbReference type="PANTHER" id="PTHR47027">
    <property type="entry name" value="REVERSE TRANSCRIPTASE DOMAIN-CONTAINING PROTEIN"/>
    <property type="match status" value="1"/>
</dbReference>
<proteinExistence type="inferred from homology"/>
<feature type="domain" description="SHSP" evidence="3">
    <location>
        <begin position="321"/>
        <end position="430"/>
    </location>
</feature>
<evidence type="ECO:0008006" key="7">
    <source>
        <dbReference type="Google" id="ProtNLM"/>
    </source>
</evidence>
<dbReference type="PROSITE" id="PS01031">
    <property type="entry name" value="SHSP"/>
    <property type="match status" value="1"/>
</dbReference>
<dbReference type="EMBL" id="JAVFWL010000003">
    <property type="protein sequence ID" value="KAK6746328.1"/>
    <property type="molecule type" value="Genomic_DNA"/>
</dbReference>
<protein>
    <recommendedName>
        <fullName evidence="7">Hsp20/alpha crystallin family protein</fullName>
    </recommendedName>
</protein>
<evidence type="ECO:0000313" key="6">
    <source>
        <dbReference type="Proteomes" id="UP001303046"/>
    </source>
</evidence>
<dbReference type="InterPro" id="IPR002068">
    <property type="entry name" value="A-crystallin/Hsp20_dom"/>
</dbReference>
<keyword evidence="6" id="KW-1185">Reference proteome</keyword>
<comment type="similarity">
    <text evidence="1 2">Belongs to the small heat shock protein (HSP20) family.</text>
</comment>
<dbReference type="Gene3D" id="2.60.40.790">
    <property type="match status" value="1"/>
</dbReference>
<dbReference type="Pfam" id="PF00011">
    <property type="entry name" value="HSP20"/>
    <property type="match status" value="1"/>
</dbReference>
<dbReference type="PANTHER" id="PTHR47027:SF20">
    <property type="entry name" value="REVERSE TRANSCRIPTASE-LIKE PROTEIN WITH RNA-DIRECTED DNA POLYMERASE DOMAIN"/>
    <property type="match status" value="1"/>
</dbReference>
<dbReference type="PRINTS" id="PR00299">
    <property type="entry name" value="ACRYSTALLIN"/>
</dbReference>
<dbReference type="SUPFAM" id="SSF56672">
    <property type="entry name" value="DNA/RNA polymerases"/>
    <property type="match status" value="1"/>
</dbReference>
<dbReference type="Pfam" id="PF00078">
    <property type="entry name" value="RVT_1"/>
    <property type="match status" value="1"/>
</dbReference>
<accession>A0ABR1D7Y6</accession>
<dbReference type="CDD" id="cd06526">
    <property type="entry name" value="metazoan_ACD"/>
    <property type="match status" value="1"/>
</dbReference>
<reference evidence="5 6" key="1">
    <citation type="submission" date="2023-08" db="EMBL/GenBank/DDBJ databases">
        <title>A Necator americanus chromosomal reference genome.</title>
        <authorList>
            <person name="Ilik V."/>
            <person name="Petrzelkova K.J."/>
            <person name="Pardy F."/>
            <person name="Fuh T."/>
            <person name="Niatou-Singa F.S."/>
            <person name="Gouil Q."/>
            <person name="Baker L."/>
            <person name="Ritchie M.E."/>
            <person name="Jex A.R."/>
            <person name="Gazzola D."/>
            <person name="Li H."/>
            <person name="Toshio Fujiwara R."/>
            <person name="Zhan B."/>
            <person name="Aroian R.V."/>
            <person name="Pafco B."/>
            <person name="Schwarz E.M."/>
        </authorList>
    </citation>
    <scope>NUCLEOTIDE SEQUENCE [LARGE SCALE GENOMIC DNA]</scope>
    <source>
        <strain evidence="5 6">Aroian</strain>
        <tissue evidence="5">Whole animal</tissue>
    </source>
</reference>
<dbReference type="InterPro" id="IPR008978">
    <property type="entry name" value="HSP20-like_chaperone"/>
</dbReference>
<dbReference type="InterPro" id="IPR001436">
    <property type="entry name" value="Alpha-crystallin/sHSP_animal"/>
</dbReference>
<evidence type="ECO:0000256" key="1">
    <source>
        <dbReference type="PROSITE-ProRule" id="PRU00285"/>
    </source>
</evidence>
<dbReference type="InterPro" id="IPR000477">
    <property type="entry name" value="RT_dom"/>
</dbReference>
<evidence type="ECO:0000259" key="4">
    <source>
        <dbReference type="PROSITE" id="PS50878"/>
    </source>
</evidence>
<dbReference type="InterPro" id="IPR043502">
    <property type="entry name" value="DNA/RNA_pol_sf"/>
</dbReference>
<gene>
    <name evidence="5" type="primary">Necator_chrIII.g13206</name>
    <name evidence="5" type="ORF">RB195_012439</name>
</gene>
<dbReference type="PROSITE" id="PS50878">
    <property type="entry name" value="RT_POL"/>
    <property type="match status" value="1"/>
</dbReference>
<dbReference type="Proteomes" id="UP001303046">
    <property type="component" value="Unassembled WGS sequence"/>
</dbReference>
<evidence type="ECO:0000313" key="5">
    <source>
        <dbReference type="EMBL" id="KAK6746328.1"/>
    </source>
</evidence>
<dbReference type="CDD" id="cd01650">
    <property type="entry name" value="RT_nLTR_like"/>
    <property type="match status" value="1"/>
</dbReference>
<sequence length="434" mass="49696">MTALRNPKGTAIASRRGMEKIIYDFYSDLFDSHVHLPPHHLREDGQVIPEVLPSEIRHAIMSKLIEVSREYKMPPCLTFIDLKKAFDSVETEAVVEALDNQGVPTQYIKNIIIDVKRGVRQGDTISPKIFTATLENAMRKLEWDDMGVKVDGRQLHHLRFADDIVLVTPSISQAERMLTEFDETCGCIGRRNMWMQLNLQKTMFMRNGWVSDAPFTLNGTNISECTSYVYLGRELNMMNDLTSELGRRRRAAWGAYKSIEDVVKKTRNTRLRAHLFNTTILPASETWAFRKRKKTRLVDDFLDDLDIIERALRPPQTSRASRRKEDSAGCLDKVVDDESKLAISLNVANFKPEELKVDLDGRILKIEGKQEVKEENGYSLRTFVRQWALPDNVDVEQIKPSMTEDGHLRIEAPKLAKPSITSRSIPIEKNAPEK</sequence>
<evidence type="ECO:0000256" key="2">
    <source>
        <dbReference type="RuleBase" id="RU003616"/>
    </source>
</evidence>
<evidence type="ECO:0000259" key="3">
    <source>
        <dbReference type="PROSITE" id="PS01031"/>
    </source>
</evidence>
<organism evidence="5 6">
    <name type="scientific">Necator americanus</name>
    <name type="common">Human hookworm</name>
    <dbReference type="NCBI Taxonomy" id="51031"/>
    <lineage>
        <taxon>Eukaryota</taxon>
        <taxon>Metazoa</taxon>
        <taxon>Ecdysozoa</taxon>
        <taxon>Nematoda</taxon>
        <taxon>Chromadorea</taxon>
        <taxon>Rhabditida</taxon>
        <taxon>Rhabditina</taxon>
        <taxon>Rhabditomorpha</taxon>
        <taxon>Strongyloidea</taxon>
        <taxon>Ancylostomatidae</taxon>
        <taxon>Bunostominae</taxon>
        <taxon>Necator</taxon>
    </lineage>
</organism>